<proteinExistence type="predicted"/>
<evidence type="ECO:0000259" key="3">
    <source>
        <dbReference type="Pfam" id="PF00296"/>
    </source>
</evidence>
<name>A0ABW5HGT2_9PSEU</name>
<feature type="domain" description="Luciferase-like" evidence="3">
    <location>
        <begin position="20"/>
        <end position="333"/>
    </location>
</feature>
<dbReference type="InterPro" id="IPR050766">
    <property type="entry name" value="Bact_Lucif_Oxidored"/>
</dbReference>
<sequence>MRVDLLHALENKDDARPWHEVLEQARRRFVLADQLGIDGIWIGEHHFDHMGVDQSPNPALLLADLASRTSWIRIGIAAVILPAWHPIRLAEDLAMLDQMTGGRLDVALSRGILRAEIINLNAEADRSDDARSKAIFAERLGLLRAAWAQDPLKWSSERFEFPHPDTKWPGGPSAYTDENGKATGMAVIPRPHQTGGPPLYSVTDTTGGFVSAAQQGLKTITWFPTRGILDGLNASYRDEAERGGGTPLQNGSAVLRGCLIAPTDAEARELAEPEVTSSFAYIEKVRGIKVWLDEGEDPDDPAIRATPPFDLLFERDHLLVGSPDTVAEKMIQSARANNAAHWVLAPSLTENDHCVERTMRLLAEEVLPKVRAAVDD</sequence>
<dbReference type="InterPro" id="IPR011251">
    <property type="entry name" value="Luciferase-like_dom"/>
</dbReference>
<dbReference type="GO" id="GO:0016491">
    <property type="term" value="F:oxidoreductase activity"/>
    <property type="evidence" value="ECO:0007669"/>
    <property type="project" value="UniProtKB-KW"/>
</dbReference>
<keyword evidence="2" id="KW-0503">Monooxygenase</keyword>
<dbReference type="PANTHER" id="PTHR30137:SF8">
    <property type="entry name" value="BLR5498 PROTEIN"/>
    <property type="match status" value="1"/>
</dbReference>
<keyword evidence="5" id="KW-1185">Reference proteome</keyword>
<organism evidence="4 5">
    <name type="scientific">Amycolatopsis silviterrae</name>
    <dbReference type="NCBI Taxonomy" id="1656914"/>
    <lineage>
        <taxon>Bacteria</taxon>
        <taxon>Bacillati</taxon>
        <taxon>Actinomycetota</taxon>
        <taxon>Actinomycetes</taxon>
        <taxon>Pseudonocardiales</taxon>
        <taxon>Pseudonocardiaceae</taxon>
        <taxon>Amycolatopsis</taxon>
    </lineage>
</organism>
<dbReference type="InterPro" id="IPR036661">
    <property type="entry name" value="Luciferase-like_sf"/>
</dbReference>
<evidence type="ECO:0000256" key="1">
    <source>
        <dbReference type="ARBA" id="ARBA00023002"/>
    </source>
</evidence>
<gene>
    <name evidence="4" type="ORF">ACFSVL_32080</name>
</gene>
<protein>
    <submittedName>
        <fullName evidence="4">LLM class flavin-dependent oxidoreductase</fullName>
        <ecNumber evidence="4">1.-.-.-</ecNumber>
    </submittedName>
</protein>
<evidence type="ECO:0000256" key="2">
    <source>
        <dbReference type="ARBA" id="ARBA00023033"/>
    </source>
</evidence>
<dbReference type="PANTHER" id="PTHR30137">
    <property type="entry name" value="LUCIFERASE-LIKE MONOOXYGENASE"/>
    <property type="match status" value="1"/>
</dbReference>
<reference evidence="5" key="1">
    <citation type="journal article" date="2019" name="Int. J. Syst. Evol. Microbiol.">
        <title>The Global Catalogue of Microorganisms (GCM) 10K type strain sequencing project: providing services to taxonomists for standard genome sequencing and annotation.</title>
        <authorList>
            <consortium name="The Broad Institute Genomics Platform"/>
            <consortium name="The Broad Institute Genome Sequencing Center for Infectious Disease"/>
            <person name="Wu L."/>
            <person name="Ma J."/>
        </authorList>
    </citation>
    <scope>NUCLEOTIDE SEQUENCE [LARGE SCALE GENOMIC DNA]</scope>
    <source>
        <strain evidence="5">CGMCC 4.7641</strain>
    </source>
</reference>
<keyword evidence="1 4" id="KW-0560">Oxidoreductase</keyword>
<comment type="caution">
    <text evidence="4">The sequence shown here is derived from an EMBL/GenBank/DDBJ whole genome shotgun (WGS) entry which is preliminary data.</text>
</comment>
<dbReference type="Pfam" id="PF00296">
    <property type="entry name" value="Bac_luciferase"/>
    <property type="match status" value="1"/>
</dbReference>
<dbReference type="RefSeq" id="WP_378309444.1">
    <property type="nucleotide sequence ID" value="NZ_JBHUKS010000026.1"/>
</dbReference>
<dbReference type="Proteomes" id="UP001597483">
    <property type="component" value="Unassembled WGS sequence"/>
</dbReference>
<evidence type="ECO:0000313" key="5">
    <source>
        <dbReference type="Proteomes" id="UP001597483"/>
    </source>
</evidence>
<dbReference type="EMBL" id="JBHUKS010000026">
    <property type="protein sequence ID" value="MFD2472074.1"/>
    <property type="molecule type" value="Genomic_DNA"/>
</dbReference>
<accession>A0ABW5HGT2</accession>
<dbReference type="Gene3D" id="3.20.20.30">
    <property type="entry name" value="Luciferase-like domain"/>
    <property type="match status" value="1"/>
</dbReference>
<dbReference type="EC" id="1.-.-.-" evidence="4"/>
<evidence type="ECO:0000313" key="4">
    <source>
        <dbReference type="EMBL" id="MFD2472074.1"/>
    </source>
</evidence>
<dbReference type="SUPFAM" id="SSF51679">
    <property type="entry name" value="Bacterial luciferase-like"/>
    <property type="match status" value="1"/>
</dbReference>